<sequence length="206" mass="22824">MLQAAFREVHRSGFQGAGIDTILAATNVTKGALYYHFGSKEVLGYAIVDEVIAKIVHDGWLSPLLASGQPIDILIGIVRRISVRPEDIRTGCPLLNLATEMSPVDEQFRKRLEKLFLAWQEGVAALLRRGQSEGTVRRDLNPEESASFLVAMVEGYASLAKNAQDAKVWEVGIRNIVGWLRSLRAPRQSPKGRRPAAKRRVVQLGR</sequence>
<evidence type="ECO:0000256" key="2">
    <source>
        <dbReference type="ARBA" id="ARBA00023125"/>
    </source>
</evidence>
<feature type="region of interest" description="Disordered" evidence="5">
    <location>
        <begin position="187"/>
        <end position="206"/>
    </location>
</feature>
<dbReference type="Pfam" id="PF00440">
    <property type="entry name" value="TetR_N"/>
    <property type="match status" value="1"/>
</dbReference>
<dbReference type="Pfam" id="PF16925">
    <property type="entry name" value="TetR_C_13"/>
    <property type="match status" value="1"/>
</dbReference>
<dbReference type="PANTHER" id="PTHR47506:SF1">
    <property type="entry name" value="HTH-TYPE TRANSCRIPTIONAL REGULATOR YJDC"/>
    <property type="match status" value="1"/>
</dbReference>
<dbReference type="SUPFAM" id="SSF46689">
    <property type="entry name" value="Homeodomain-like"/>
    <property type="match status" value="1"/>
</dbReference>
<dbReference type="SUPFAM" id="SSF48498">
    <property type="entry name" value="Tetracyclin repressor-like, C-terminal domain"/>
    <property type="match status" value="1"/>
</dbReference>
<evidence type="ECO:0000256" key="3">
    <source>
        <dbReference type="ARBA" id="ARBA00023163"/>
    </source>
</evidence>
<feature type="domain" description="HTH tetR-type" evidence="6">
    <location>
        <begin position="1"/>
        <end position="55"/>
    </location>
</feature>
<dbReference type="InterPro" id="IPR011075">
    <property type="entry name" value="TetR_C"/>
</dbReference>
<gene>
    <name evidence="7" type="ORF">ACFPT7_06045</name>
</gene>
<comment type="caution">
    <text evidence="7">The sequence shown here is derived from an EMBL/GenBank/DDBJ whole genome shotgun (WGS) entry which is preliminary data.</text>
</comment>
<dbReference type="InterPro" id="IPR036271">
    <property type="entry name" value="Tet_transcr_reg_TetR-rel_C_sf"/>
</dbReference>
<evidence type="ECO:0000313" key="7">
    <source>
        <dbReference type="EMBL" id="MFC5861846.1"/>
    </source>
</evidence>
<evidence type="ECO:0000259" key="6">
    <source>
        <dbReference type="PROSITE" id="PS50977"/>
    </source>
</evidence>
<dbReference type="PANTHER" id="PTHR47506">
    <property type="entry name" value="TRANSCRIPTIONAL REGULATORY PROTEIN"/>
    <property type="match status" value="1"/>
</dbReference>
<dbReference type="InterPro" id="IPR009057">
    <property type="entry name" value="Homeodomain-like_sf"/>
</dbReference>
<organism evidence="7 8">
    <name type="scientific">Acidicapsa dinghuensis</name>
    <dbReference type="NCBI Taxonomy" id="2218256"/>
    <lineage>
        <taxon>Bacteria</taxon>
        <taxon>Pseudomonadati</taxon>
        <taxon>Acidobacteriota</taxon>
        <taxon>Terriglobia</taxon>
        <taxon>Terriglobales</taxon>
        <taxon>Acidobacteriaceae</taxon>
        <taxon>Acidicapsa</taxon>
    </lineage>
</organism>
<feature type="DNA-binding region" description="H-T-H motif" evidence="4">
    <location>
        <begin position="18"/>
        <end position="37"/>
    </location>
</feature>
<keyword evidence="2 4" id="KW-0238">DNA-binding</keyword>
<keyword evidence="1" id="KW-0805">Transcription regulation</keyword>
<reference evidence="8" key="1">
    <citation type="journal article" date="2019" name="Int. J. Syst. Evol. Microbiol.">
        <title>The Global Catalogue of Microorganisms (GCM) 10K type strain sequencing project: providing services to taxonomists for standard genome sequencing and annotation.</title>
        <authorList>
            <consortium name="The Broad Institute Genomics Platform"/>
            <consortium name="The Broad Institute Genome Sequencing Center for Infectious Disease"/>
            <person name="Wu L."/>
            <person name="Ma J."/>
        </authorList>
    </citation>
    <scope>NUCLEOTIDE SEQUENCE [LARGE SCALE GENOMIC DNA]</scope>
    <source>
        <strain evidence="8">JCM 4087</strain>
    </source>
</reference>
<accession>A0ABW1EC10</accession>
<dbReference type="Gene3D" id="1.10.357.10">
    <property type="entry name" value="Tetracycline Repressor, domain 2"/>
    <property type="match status" value="1"/>
</dbReference>
<dbReference type="RefSeq" id="WP_263337548.1">
    <property type="nucleotide sequence ID" value="NZ_JAGSYH010000004.1"/>
</dbReference>
<keyword evidence="3" id="KW-0804">Transcription</keyword>
<dbReference type="PRINTS" id="PR00455">
    <property type="entry name" value="HTHTETR"/>
</dbReference>
<protein>
    <submittedName>
        <fullName evidence="7">TetR family transcriptional regulator C-terminal domain-containing protein</fullName>
    </submittedName>
</protein>
<proteinExistence type="predicted"/>
<evidence type="ECO:0000256" key="1">
    <source>
        <dbReference type="ARBA" id="ARBA00023015"/>
    </source>
</evidence>
<evidence type="ECO:0000256" key="5">
    <source>
        <dbReference type="SAM" id="MobiDB-lite"/>
    </source>
</evidence>
<keyword evidence="8" id="KW-1185">Reference proteome</keyword>
<dbReference type="Proteomes" id="UP001596091">
    <property type="component" value="Unassembled WGS sequence"/>
</dbReference>
<dbReference type="InterPro" id="IPR001647">
    <property type="entry name" value="HTH_TetR"/>
</dbReference>
<dbReference type="EMBL" id="JBHSPH010000002">
    <property type="protein sequence ID" value="MFC5861846.1"/>
    <property type="molecule type" value="Genomic_DNA"/>
</dbReference>
<dbReference type="PROSITE" id="PS50977">
    <property type="entry name" value="HTH_TETR_2"/>
    <property type="match status" value="1"/>
</dbReference>
<feature type="compositionally biased region" description="Basic residues" evidence="5">
    <location>
        <begin position="190"/>
        <end position="206"/>
    </location>
</feature>
<evidence type="ECO:0000256" key="4">
    <source>
        <dbReference type="PROSITE-ProRule" id="PRU00335"/>
    </source>
</evidence>
<evidence type="ECO:0000313" key="8">
    <source>
        <dbReference type="Proteomes" id="UP001596091"/>
    </source>
</evidence>
<name>A0ABW1EC10_9BACT</name>